<feature type="transmembrane region" description="Helical" evidence="6">
    <location>
        <begin position="314"/>
        <end position="334"/>
    </location>
</feature>
<keyword evidence="3 6" id="KW-0812">Transmembrane</keyword>
<dbReference type="EMBL" id="JAWJYN010000001">
    <property type="protein sequence ID" value="MDZ8160915.1"/>
    <property type="molecule type" value="Genomic_DNA"/>
</dbReference>
<dbReference type="InterPro" id="IPR001851">
    <property type="entry name" value="ABC_transp_permease"/>
</dbReference>
<dbReference type="PANTHER" id="PTHR47089:SF1">
    <property type="entry name" value="GUANOSINE ABC TRANSPORTER PERMEASE PROTEIN NUPP"/>
    <property type="match status" value="1"/>
</dbReference>
<evidence type="ECO:0000256" key="4">
    <source>
        <dbReference type="ARBA" id="ARBA00022989"/>
    </source>
</evidence>
<evidence type="ECO:0000313" key="8">
    <source>
        <dbReference type="Proteomes" id="UP001291912"/>
    </source>
</evidence>
<feature type="transmembrane region" description="Helical" evidence="6">
    <location>
        <begin position="261"/>
        <end position="282"/>
    </location>
</feature>
<accession>A0ABU5N4F3</accession>
<evidence type="ECO:0000256" key="2">
    <source>
        <dbReference type="ARBA" id="ARBA00022475"/>
    </source>
</evidence>
<name>A0ABU5N4F3_9MICO</name>
<evidence type="ECO:0000313" key="7">
    <source>
        <dbReference type="EMBL" id="MDZ8160915.1"/>
    </source>
</evidence>
<feature type="transmembrane region" description="Helical" evidence="6">
    <location>
        <begin position="31"/>
        <end position="52"/>
    </location>
</feature>
<feature type="transmembrane region" description="Helical" evidence="6">
    <location>
        <begin position="159"/>
        <end position="177"/>
    </location>
</feature>
<evidence type="ECO:0000256" key="3">
    <source>
        <dbReference type="ARBA" id="ARBA00022692"/>
    </source>
</evidence>
<dbReference type="RefSeq" id="WP_206697142.1">
    <property type="nucleotide sequence ID" value="NZ_BAAAPT010000001.1"/>
</dbReference>
<feature type="transmembrane region" description="Helical" evidence="6">
    <location>
        <begin position="340"/>
        <end position="359"/>
    </location>
</feature>
<protein>
    <submittedName>
        <fullName evidence="7">ABC transporter permease</fullName>
    </submittedName>
</protein>
<dbReference type="Pfam" id="PF02653">
    <property type="entry name" value="BPD_transp_2"/>
    <property type="match status" value="1"/>
</dbReference>
<comment type="subcellular location">
    <subcellularLocation>
        <location evidence="1">Cell membrane</location>
        <topology evidence="1">Multi-pass membrane protein</topology>
    </subcellularLocation>
</comment>
<feature type="transmembrane region" description="Helical" evidence="6">
    <location>
        <begin position="129"/>
        <end position="150"/>
    </location>
</feature>
<evidence type="ECO:0000256" key="1">
    <source>
        <dbReference type="ARBA" id="ARBA00004651"/>
    </source>
</evidence>
<dbReference type="PANTHER" id="PTHR47089">
    <property type="entry name" value="ABC TRANSPORTER, PERMEASE PROTEIN"/>
    <property type="match status" value="1"/>
</dbReference>
<feature type="transmembrane region" description="Helical" evidence="6">
    <location>
        <begin position="214"/>
        <end position="231"/>
    </location>
</feature>
<keyword evidence="5 6" id="KW-0472">Membrane</keyword>
<keyword evidence="8" id="KW-1185">Reference proteome</keyword>
<evidence type="ECO:0000256" key="5">
    <source>
        <dbReference type="ARBA" id="ARBA00023136"/>
    </source>
</evidence>
<feature type="transmembrane region" description="Helical" evidence="6">
    <location>
        <begin position="106"/>
        <end position="123"/>
    </location>
</feature>
<feature type="transmembrane region" description="Helical" evidence="6">
    <location>
        <begin position="288"/>
        <end position="307"/>
    </location>
</feature>
<comment type="caution">
    <text evidence="7">The sequence shown here is derived from an EMBL/GenBank/DDBJ whole genome shotgun (WGS) entry which is preliminary data.</text>
</comment>
<feature type="transmembrane region" description="Helical" evidence="6">
    <location>
        <begin position="72"/>
        <end position="94"/>
    </location>
</feature>
<evidence type="ECO:0000256" key="6">
    <source>
        <dbReference type="SAM" id="Phobius"/>
    </source>
</evidence>
<dbReference type="Proteomes" id="UP001291912">
    <property type="component" value="Unassembled WGS sequence"/>
</dbReference>
<keyword evidence="4 6" id="KW-1133">Transmembrane helix</keyword>
<sequence>MSAATGRLRALRDMLHRAVNGPRLATTSLQIVAVALSLLFAMLLLGVVLALYGTSPTAVVSVVGQYAMTPEGWVAIVNKGTTYYIAGLAAAIGFRMYLFNIGIDGQYRLGVFFAAVVGGWLSLPWFLHIPIMVAVAAAVAGAYAAIAGYLKARRGVSEVISTIMLNAIATGVIAYLISPDQLGVQEEGSNNIQTALIPESGWLPAITIPGAGDVYGFAAIAVLIGVAYWYVTTRTRFGFQLTAVGAAPRASLLAGIDPKRMILLTMVVSGVIAGLCGLPELLGSTHRYGISFPAGLAWAGLSIAIVGRNHPIGVALAALLWAFLERCSVPLDLIGIPKEVVQVVQAIVVLAVVTSYELVHRYSASRERRRAARFAAREEVSA</sequence>
<organism evidence="7 8">
    <name type="scientific">Microbacterium aquimaris</name>
    <dbReference type="NCBI Taxonomy" id="459816"/>
    <lineage>
        <taxon>Bacteria</taxon>
        <taxon>Bacillati</taxon>
        <taxon>Actinomycetota</taxon>
        <taxon>Actinomycetes</taxon>
        <taxon>Micrococcales</taxon>
        <taxon>Microbacteriaceae</taxon>
        <taxon>Microbacterium</taxon>
    </lineage>
</organism>
<gene>
    <name evidence="7" type="ORF">R2Q92_03645</name>
</gene>
<proteinExistence type="predicted"/>
<reference evidence="7 8" key="1">
    <citation type="submission" date="2023-10" db="EMBL/GenBank/DDBJ databases">
        <title>Microbacterium xanthum sp. nov., isolated from seaweed.</title>
        <authorList>
            <person name="Lee S.D."/>
        </authorList>
    </citation>
    <scope>NUCLEOTIDE SEQUENCE [LARGE SCALE GENOMIC DNA]</scope>
    <source>
        <strain evidence="7 8">KCTC 19124</strain>
    </source>
</reference>
<dbReference type="CDD" id="cd06580">
    <property type="entry name" value="TM_PBP1_transp_TpRbsC_like"/>
    <property type="match status" value="1"/>
</dbReference>
<keyword evidence="2" id="KW-1003">Cell membrane</keyword>